<keyword evidence="12" id="KW-1185">Reference proteome</keyword>
<dbReference type="OrthoDB" id="298344at2759"/>
<evidence type="ECO:0000256" key="5">
    <source>
        <dbReference type="ARBA" id="ARBA00022553"/>
    </source>
</evidence>
<dbReference type="Proteomes" id="UP000515123">
    <property type="component" value="Linkage group 1"/>
</dbReference>
<name>A0A6P5G4J6_ANACO</name>
<dbReference type="PANTHER" id="PTHR31169:SF15">
    <property type="entry name" value="EXPRESSED PROTEIN"/>
    <property type="match status" value="1"/>
</dbReference>
<feature type="region of interest" description="Disordered" evidence="10">
    <location>
        <begin position="44"/>
        <end position="108"/>
    </location>
</feature>
<feature type="domain" description="Zinc-finger" evidence="11">
    <location>
        <begin position="136"/>
        <end position="258"/>
    </location>
</feature>
<evidence type="ECO:0000313" key="12">
    <source>
        <dbReference type="Proteomes" id="UP000515123"/>
    </source>
</evidence>
<dbReference type="GO" id="GO:0005634">
    <property type="term" value="C:nucleus"/>
    <property type="evidence" value="ECO:0007669"/>
    <property type="project" value="UniProtKB-SubCell"/>
</dbReference>
<dbReference type="GO" id="GO:0006355">
    <property type="term" value="P:regulation of DNA-templated transcription"/>
    <property type="evidence" value="ECO:0007669"/>
    <property type="project" value="InterPro"/>
</dbReference>
<keyword evidence="7" id="KW-0805">Transcription regulation</keyword>
<keyword evidence="6" id="KW-0832">Ubl conjugation</keyword>
<evidence type="ECO:0000256" key="4">
    <source>
        <dbReference type="ARBA" id="ARBA00022499"/>
    </source>
</evidence>
<sequence length="268" mass="30326">MGKLDAKCDYESLRNARISDNKARMQSLGIRRCAGELNLITSPSRSRKDYTNTPERTKKARKIEATPLRRSDRVKKPSDVEANSAPPLRRSDRLKGKSPDPVELTPQGGREVVVSEVERRQLLSRRCDSKGRGSVYDPVLGICCHFCRQKKLCGEEDCRRCGDRDSDQPCIGKTECSSCHSANGVLCRACLKVRYGEDMEEVRMKKDWTCPHCIEEKGLNKFWICNSSLCLKKRKMAPTGIAIYQAREQGYKSVAHLLMAKLKENALQ</sequence>
<evidence type="ECO:0000256" key="1">
    <source>
        <dbReference type="ARBA" id="ARBA00004123"/>
    </source>
</evidence>
<dbReference type="GO" id="GO:0005737">
    <property type="term" value="C:cytoplasm"/>
    <property type="evidence" value="ECO:0007669"/>
    <property type="project" value="UniProtKB-SubCell"/>
</dbReference>
<keyword evidence="4" id="KW-1017">Isopeptide bond</keyword>
<organism evidence="12 13">
    <name type="scientific">Ananas comosus</name>
    <name type="common">Pineapple</name>
    <name type="synonym">Ananas ananas</name>
    <dbReference type="NCBI Taxonomy" id="4615"/>
    <lineage>
        <taxon>Eukaryota</taxon>
        <taxon>Viridiplantae</taxon>
        <taxon>Streptophyta</taxon>
        <taxon>Embryophyta</taxon>
        <taxon>Tracheophyta</taxon>
        <taxon>Spermatophyta</taxon>
        <taxon>Magnoliopsida</taxon>
        <taxon>Liliopsida</taxon>
        <taxon>Poales</taxon>
        <taxon>Bromeliaceae</taxon>
        <taxon>Bromelioideae</taxon>
        <taxon>Ananas</taxon>
    </lineage>
</organism>
<protein>
    <submittedName>
        <fullName evidence="13">Cell division cycle-associated protein 7-like isoform X1</fullName>
    </submittedName>
</protein>
<reference evidence="12" key="1">
    <citation type="journal article" date="2015" name="Nat. Genet.">
        <title>The pineapple genome and the evolution of CAM photosynthesis.</title>
        <authorList>
            <person name="Ming R."/>
            <person name="VanBuren R."/>
            <person name="Wai C.M."/>
            <person name="Tang H."/>
            <person name="Schatz M.C."/>
            <person name="Bowers J.E."/>
            <person name="Lyons E."/>
            <person name="Wang M.L."/>
            <person name="Chen J."/>
            <person name="Biggers E."/>
            <person name="Zhang J."/>
            <person name="Huang L."/>
            <person name="Zhang L."/>
            <person name="Miao W."/>
            <person name="Zhang J."/>
            <person name="Ye Z."/>
            <person name="Miao C."/>
            <person name="Lin Z."/>
            <person name="Wang H."/>
            <person name="Zhou H."/>
            <person name="Yim W.C."/>
            <person name="Priest H.D."/>
            <person name="Zheng C."/>
            <person name="Woodhouse M."/>
            <person name="Edger P.P."/>
            <person name="Guyot R."/>
            <person name="Guo H.B."/>
            <person name="Guo H."/>
            <person name="Zheng G."/>
            <person name="Singh R."/>
            <person name="Sharma A."/>
            <person name="Min X."/>
            <person name="Zheng Y."/>
            <person name="Lee H."/>
            <person name="Gurtowski J."/>
            <person name="Sedlazeck F.J."/>
            <person name="Harkess A."/>
            <person name="McKain M.R."/>
            <person name="Liao Z."/>
            <person name="Fang J."/>
            <person name="Liu J."/>
            <person name="Zhang X."/>
            <person name="Zhang Q."/>
            <person name="Hu W."/>
            <person name="Qin Y."/>
            <person name="Wang K."/>
            <person name="Chen L.Y."/>
            <person name="Shirley N."/>
            <person name="Lin Y.R."/>
            <person name="Liu L.Y."/>
            <person name="Hernandez A.G."/>
            <person name="Wright C.L."/>
            <person name="Bulone V."/>
            <person name="Tuskan G.A."/>
            <person name="Heath K."/>
            <person name="Zee F."/>
            <person name="Moore P.H."/>
            <person name="Sunkar R."/>
            <person name="Leebens-Mack J.H."/>
            <person name="Mockler T."/>
            <person name="Bennetzen J.L."/>
            <person name="Freeling M."/>
            <person name="Sankoff D."/>
            <person name="Paterson A.H."/>
            <person name="Zhu X."/>
            <person name="Yang X."/>
            <person name="Smith J.A."/>
            <person name="Cushman J.C."/>
            <person name="Paull R.E."/>
            <person name="Yu Q."/>
        </authorList>
    </citation>
    <scope>NUCLEOTIDE SEQUENCE [LARGE SCALE GENOMIC DNA]</scope>
    <source>
        <strain evidence="12">cv. F153</strain>
    </source>
</reference>
<evidence type="ECO:0000259" key="11">
    <source>
        <dbReference type="Pfam" id="PF10497"/>
    </source>
</evidence>
<dbReference type="GeneID" id="109720235"/>
<dbReference type="Pfam" id="PF10497">
    <property type="entry name" value="zf-4CXXC_R1"/>
    <property type="match status" value="1"/>
</dbReference>
<evidence type="ECO:0000256" key="3">
    <source>
        <dbReference type="ARBA" id="ARBA00022490"/>
    </source>
</evidence>
<dbReference type="InterPro" id="IPR040221">
    <property type="entry name" value="CDCA7/CDA7L"/>
</dbReference>
<keyword evidence="3" id="KW-0963">Cytoplasm</keyword>
<keyword evidence="9" id="KW-0539">Nucleus</keyword>
<dbReference type="AlphaFoldDB" id="A0A6P5G4J6"/>
<evidence type="ECO:0000313" key="13">
    <source>
        <dbReference type="RefSeq" id="XP_020102787.1"/>
    </source>
</evidence>
<feature type="compositionally biased region" description="Basic and acidic residues" evidence="10">
    <location>
        <begin position="89"/>
        <end position="100"/>
    </location>
</feature>
<evidence type="ECO:0000256" key="7">
    <source>
        <dbReference type="ARBA" id="ARBA00023015"/>
    </source>
</evidence>
<accession>A0A6P5G4J6</accession>
<evidence type="ECO:0000256" key="6">
    <source>
        <dbReference type="ARBA" id="ARBA00022843"/>
    </source>
</evidence>
<evidence type="ECO:0000256" key="2">
    <source>
        <dbReference type="ARBA" id="ARBA00004496"/>
    </source>
</evidence>
<keyword evidence="8" id="KW-0804">Transcription</keyword>
<dbReference type="PANTHER" id="PTHR31169">
    <property type="entry name" value="OS05G0300700 PROTEIN"/>
    <property type="match status" value="1"/>
</dbReference>
<feature type="compositionally biased region" description="Basic and acidic residues" evidence="10">
    <location>
        <begin position="62"/>
        <end position="79"/>
    </location>
</feature>
<reference evidence="13" key="2">
    <citation type="submission" date="2025-08" db="UniProtKB">
        <authorList>
            <consortium name="RefSeq"/>
        </authorList>
    </citation>
    <scope>IDENTIFICATION</scope>
    <source>
        <tissue evidence="13">Leaf</tissue>
    </source>
</reference>
<comment type="subcellular location">
    <subcellularLocation>
        <location evidence="2">Cytoplasm</location>
    </subcellularLocation>
    <subcellularLocation>
        <location evidence="1">Nucleus</location>
    </subcellularLocation>
</comment>
<evidence type="ECO:0000256" key="10">
    <source>
        <dbReference type="SAM" id="MobiDB-lite"/>
    </source>
</evidence>
<evidence type="ECO:0000256" key="9">
    <source>
        <dbReference type="ARBA" id="ARBA00023242"/>
    </source>
</evidence>
<evidence type="ECO:0000256" key="8">
    <source>
        <dbReference type="ARBA" id="ARBA00023163"/>
    </source>
</evidence>
<gene>
    <name evidence="13" type="primary">LOC109720235</name>
</gene>
<proteinExistence type="predicted"/>
<dbReference type="RefSeq" id="XP_020102787.1">
    <property type="nucleotide sequence ID" value="XM_020247198.1"/>
</dbReference>
<dbReference type="InterPro" id="IPR018866">
    <property type="entry name" value="Znf-4CXXC_R1"/>
</dbReference>
<keyword evidence="5" id="KW-0597">Phosphoprotein</keyword>